<keyword evidence="3" id="KW-1185">Reference proteome</keyword>
<dbReference type="Proteomes" id="UP001054811">
    <property type="component" value="Chromosome"/>
</dbReference>
<feature type="transmembrane region" description="Helical" evidence="1">
    <location>
        <begin position="21"/>
        <end position="43"/>
    </location>
</feature>
<evidence type="ECO:0000256" key="1">
    <source>
        <dbReference type="SAM" id="Phobius"/>
    </source>
</evidence>
<sequence length="79" mass="8382">MAVASTGRADDTRLTPTLIKLAIAVIVGTFAVQMDATMVNVALESMRSAFDASVSAVLFLRAGATRRARAPMPLDERTD</sequence>
<reference evidence="2" key="1">
    <citation type="submission" date="2022-01" db="EMBL/GenBank/DDBJ databases">
        <title>Microbacterium eymi and Microbacterium rhizovicinus sp. nov., isolated from the rhizospheric soil of Elymus tsukushiensis, a plant native to the Dokdo Islands, Republic of Korea.</title>
        <authorList>
            <person name="Hwang Y.J."/>
        </authorList>
    </citation>
    <scope>NUCLEOTIDE SEQUENCE</scope>
    <source>
        <strain evidence="2">KUDC0405</strain>
    </source>
</reference>
<dbReference type="EMBL" id="CP091139">
    <property type="protein sequence ID" value="UUT35302.1"/>
    <property type="molecule type" value="Genomic_DNA"/>
</dbReference>
<dbReference type="RefSeq" id="WP_259611878.1">
    <property type="nucleotide sequence ID" value="NZ_CP091139.2"/>
</dbReference>
<gene>
    <name evidence="2" type="ORF">L2X98_34605</name>
</gene>
<proteinExistence type="predicted"/>
<keyword evidence="1" id="KW-1133">Transmembrane helix</keyword>
<keyword evidence="1" id="KW-0812">Transmembrane</keyword>
<accession>A0ABY5NJF6</accession>
<evidence type="ECO:0000313" key="2">
    <source>
        <dbReference type="EMBL" id="UUT35302.1"/>
    </source>
</evidence>
<evidence type="ECO:0008006" key="4">
    <source>
        <dbReference type="Google" id="ProtNLM"/>
    </source>
</evidence>
<keyword evidence="1" id="KW-0472">Membrane</keyword>
<organism evidence="2 3">
    <name type="scientific">Microbacterium elymi</name>
    <dbReference type="NCBI Taxonomy" id="2909587"/>
    <lineage>
        <taxon>Bacteria</taxon>
        <taxon>Bacillati</taxon>
        <taxon>Actinomycetota</taxon>
        <taxon>Actinomycetes</taxon>
        <taxon>Micrococcales</taxon>
        <taxon>Microbacteriaceae</taxon>
        <taxon>Microbacterium</taxon>
    </lineage>
</organism>
<evidence type="ECO:0000313" key="3">
    <source>
        <dbReference type="Proteomes" id="UP001054811"/>
    </source>
</evidence>
<protein>
    <recommendedName>
        <fullName evidence="4">MFS transporter</fullName>
    </recommendedName>
</protein>
<name>A0ABY5NJF6_9MICO</name>